<proteinExistence type="predicted"/>
<name>A0A942SXV0_9BACI</name>
<dbReference type="EMBL" id="JAGYPE010000002">
    <property type="protein sequence ID" value="MBS4181802.1"/>
    <property type="molecule type" value="Genomic_DNA"/>
</dbReference>
<dbReference type="Gene3D" id="2.60.120.10">
    <property type="entry name" value="Jelly Rolls"/>
    <property type="match status" value="1"/>
</dbReference>
<dbReference type="InterPro" id="IPR014710">
    <property type="entry name" value="RmlC-like_jellyroll"/>
</dbReference>
<sequence length="140" mass="14799">MTVTVRVDVTEAAIAALRQERWPNGRGVTRTVAEGGDAHGRWRVSIATVTDGAPFSVLPGVDRVLLPLTDGSVRLQGPSGTLPADTDGSVRFDGRLPVTATVPGGAAHVCNVITTTGTHRVSTTRHDDLVVVRLERQETP</sequence>
<accession>A0A942SXV0</accession>
<protein>
    <submittedName>
        <fullName evidence="1">HutD family protein</fullName>
    </submittedName>
</protein>
<dbReference type="SUPFAM" id="SSF51182">
    <property type="entry name" value="RmlC-like cupins"/>
    <property type="match status" value="1"/>
</dbReference>
<evidence type="ECO:0000313" key="1">
    <source>
        <dbReference type="EMBL" id="MBS4181802.1"/>
    </source>
</evidence>
<dbReference type="PANTHER" id="PTHR37943:SF1">
    <property type="entry name" value="PROTEIN VES"/>
    <property type="match status" value="1"/>
</dbReference>
<gene>
    <name evidence="1" type="ORF">KHB02_10420</name>
</gene>
<reference evidence="1" key="1">
    <citation type="submission" date="2021-05" db="EMBL/GenBank/DDBJ databases">
        <title>Novel Bacillus species.</title>
        <authorList>
            <person name="Liu G."/>
        </authorList>
    </citation>
    <scope>NUCLEOTIDE SEQUENCE</scope>
    <source>
        <strain evidence="1">FJAT-50051</strain>
    </source>
</reference>
<dbReference type="AlphaFoldDB" id="A0A942SXV0"/>
<dbReference type="InterPro" id="IPR011051">
    <property type="entry name" value="RmlC_Cupin_sf"/>
</dbReference>
<comment type="caution">
    <text evidence="1">The sequence shown here is derived from an EMBL/GenBank/DDBJ whole genome shotgun (WGS) entry which is preliminary data.</text>
</comment>
<dbReference type="InterPro" id="IPR010282">
    <property type="entry name" value="Uncharacterised_HutD/Ves"/>
</dbReference>
<dbReference type="PANTHER" id="PTHR37943">
    <property type="entry name" value="PROTEIN VES"/>
    <property type="match status" value="1"/>
</dbReference>
<dbReference type="Pfam" id="PF05962">
    <property type="entry name" value="HutD"/>
    <property type="match status" value="1"/>
</dbReference>
<organism evidence="1">
    <name type="scientific">Neobacillus citreus</name>
    <dbReference type="NCBI Taxonomy" id="2833578"/>
    <lineage>
        <taxon>Bacteria</taxon>
        <taxon>Bacillati</taxon>
        <taxon>Bacillota</taxon>
        <taxon>Bacilli</taxon>
        <taxon>Bacillales</taxon>
        <taxon>Bacillaceae</taxon>
        <taxon>Neobacillus</taxon>
    </lineage>
</organism>